<feature type="region of interest" description="Disordered" evidence="1">
    <location>
        <begin position="879"/>
        <end position="898"/>
    </location>
</feature>
<reference evidence="2 3" key="1">
    <citation type="submission" date="2021-08" db="EMBL/GenBank/DDBJ databases">
        <title>Genomic Architecture of Streptomyces flavotricini NGL1 and Streptomyces erythrochromogenes HMS4 With Differential Plant Beneficial attributes and laccase production capabilities.</title>
        <authorList>
            <person name="Salwan R."/>
            <person name="Kaur R."/>
            <person name="Sharma V."/>
        </authorList>
    </citation>
    <scope>NUCLEOTIDE SEQUENCE [LARGE SCALE GENOMIC DNA]</scope>
    <source>
        <strain evidence="2 3">NGL1</strain>
    </source>
</reference>
<dbReference type="Proteomes" id="UP001520654">
    <property type="component" value="Unassembled WGS sequence"/>
</dbReference>
<dbReference type="SUPFAM" id="SSF53822">
    <property type="entry name" value="Periplasmic binding protein-like I"/>
    <property type="match status" value="1"/>
</dbReference>
<protein>
    <submittedName>
        <fullName evidence="2">ABC transporter substrate-binding protein</fullName>
    </submittedName>
</protein>
<name>A0ABS8EHN0_9ACTN</name>
<organism evidence="2 3">
    <name type="scientific">Streptomyces flavotricini</name>
    <dbReference type="NCBI Taxonomy" id="66888"/>
    <lineage>
        <taxon>Bacteria</taxon>
        <taxon>Bacillati</taxon>
        <taxon>Actinomycetota</taxon>
        <taxon>Actinomycetes</taxon>
        <taxon>Kitasatosporales</taxon>
        <taxon>Streptomycetaceae</taxon>
        <taxon>Streptomyces</taxon>
    </lineage>
</organism>
<evidence type="ECO:0000256" key="1">
    <source>
        <dbReference type="SAM" id="MobiDB-lite"/>
    </source>
</evidence>
<accession>A0ABS8EHN0</accession>
<dbReference type="InterPro" id="IPR028082">
    <property type="entry name" value="Peripla_BP_I"/>
</dbReference>
<gene>
    <name evidence="2" type="ORF">K7B10_37275</name>
</gene>
<proteinExistence type="predicted"/>
<keyword evidence="3" id="KW-1185">Reference proteome</keyword>
<evidence type="ECO:0000313" key="2">
    <source>
        <dbReference type="EMBL" id="MCC0100333.1"/>
    </source>
</evidence>
<evidence type="ECO:0000313" key="3">
    <source>
        <dbReference type="Proteomes" id="UP001520654"/>
    </source>
</evidence>
<dbReference type="RefSeq" id="WP_229343794.1">
    <property type="nucleotide sequence ID" value="NZ_JAINUL010000001.1"/>
</dbReference>
<dbReference type="EMBL" id="JAINUL010000001">
    <property type="protein sequence ID" value="MCC0100333.1"/>
    <property type="molecule type" value="Genomic_DNA"/>
</dbReference>
<dbReference type="Gene3D" id="3.40.50.2300">
    <property type="match status" value="2"/>
</dbReference>
<comment type="caution">
    <text evidence="2">The sequence shown here is derived from an EMBL/GenBank/DDBJ whole genome shotgun (WGS) entry which is preliminary data.</text>
</comment>
<sequence length="898" mass="97587">MQRPLPQGIEYLIEQFDAFAANRSASRRLPVMLLKRDPAPPGTAQASTGRTVILGYRERLREEDLGRAVDLVPHALIEDGDAAPGDAMPGAGPGAVDDRHIALLDAIVEQLEATMPPGVGELRLPRFHTCRAALDVPVGAGSTAAKRRRLRDELYLQLMLRRPLLGTLARLAGATGDNFLVHIWLSLFQLLVVGLPRRVYGLWLSRRRSLRWVGSRRPQGANFLRMALTITPSGTARGNHALIQRMLLMALLNDLSRAAAPSRLWIYRVRRRWPFVLLLPEVGEEGTPVRQLLDTYADIVRTEPPAPLMVLGALKGEPPSYAQTVPADLRSVTGLADRVHSLYTRGSSSAVYVVPLSASDDDGPADRWVETNPKVAVRANGWGDYVRAVAAPVVVFALVSGGLYFVEHDTEAPPSCHKVSTGEIVGVTDGRECHLGVPGRDDELFALEAVAAEQNDDAVTSGRPYRTVVFFAPLTAEPGDSTPVSIQSLRGALAAQKQVNGREGDVVQIRLLIANAGKYFAYGSHNGQQPDVAREIIDRKDRDKIAAVVGITQSRPSSFAAIGEISAASIPVIGNSVTGSRMVDERAPSYYFQVSPSNDRIAEVMAEFAAYSEQIGELTTVKDGGRTAVMVYDPDDEFFSSDLQRKFSEHYKGGKVVTVPYYENRNGQIVSEVARDVCAEIRTSGGFILYAGRSGEMPELFDALQASADCRKADGKPVAVFSESTAAKYMQDPQDMLKEHSVLKPFYVMLNNSTGTESPDSPYSEFTVRFRSVFKDGSVPEGNAAGAYDALRVASEVINSVYAQYKTPQNSSAPFQPTDVYARLSNPGVQNFSGASGLLSLDSRHKYPPNKAVYVLESHMDKSVTTLMACGLLPDQPPGLNNPATWGRPGKTRPCPST</sequence>
<dbReference type="CDD" id="cd06268">
    <property type="entry name" value="PBP1_ABC_transporter_LIVBP-like"/>
    <property type="match status" value="1"/>
</dbReference>